<proteinExistence type="predicted"/>
<dbReference type="Proteomes" id="UP001176941">
    <property type="component" value="Chromosome 30"/>
</dbReference>
<evidence type="ECO:0000313" key="2">
    <source>
        <dbReference type="Proteomes" id="UP001176941"/>
    </source>
</evidence>
<gene>
    <name evidence="1" type="ORF">MRATA1EN1_LOCUS20120</name>
</gene>
<accession>A0ABN8ZB79</accession>
<reference evidence="1" key="1">
    <citation type="submission" date="2023-04" db="EMBL/GenBank/DDBJ databases">
        <authorList>
            <consortium name="ELIXIR-Norway"/>
        </authorList>
    </citation>
    <scope>NUCLEOTIDE SEQUENCE [LARGE SCALE GENOMIC DNA]</scope>
</reference>
<protein>
    <submittedName>
        <fullName evidence="1">Uncharacterized protein</fullName>
    </submittedName>
</protein>
<sequence>MASNLLPRCQAQFYSNPFPHPQFTAPTPSPAAAWAGLKNEGHRTGASQAWFGEGGHHLRGQPRLLLRPCQWKKLRKCQVAGERVPAQGFTICFVSYCSQHAWQDLGFCITAAAAVNMSAWASLPGEHPGLWSSQVAARKLQGGLRTCSSALSG</sequence>
<evidence type="ECO:0000313" key="1">
    <source>
        <dbReference type="EMBL" id="CAI9171158.1"/>
    </source>
</evidence>
<dbReference type="EMBL" id="OX459966">
    <property type="protein sequence ID" value="CAI9171158.1"/>
    <property type="molecule type" value="Genomic_DNA"/>
</dbReference>
<name>A0ABN8ZB79_RANTA</name>
<keyword evidence="2" id="KW-1185">Reference proteome</keyword>
<organism evidence="1 2">
    <name type="scientific">Rangifer tarandus platyrhynchus</name>
    <name type="common">Svalbard reindeer</name>
    <dbReference type="NCBI Taxonomy" id="3082113"/>
    <lineage>
        <taxon>Eukaryota</taxon>
        <taxon>Metazoa</taxon>
        <taxon>Chordata</taxon>
        <taxon>Craniata</taxon>
        <taxon>Vertebrata</taxon>
        <taxon>Euteleostomi</taxon>
        <taxon>Mammalia</taxon>
        <taxon>Eutheria</taxon>
        <taxon>Laurasiatheria</taxon>
        <taxon>Artiodactyla</taxon>
        <taxon>Ruminantia</taxon>
        <taxon>Pecora</taxon>
        <taxon>Cervidae</taxon>
        <taxon>Odocoileinae</taxon>
        <taxon>Rangifer</taxon>
    </lineage>
</organism>